<evidence type="ECO:0000259" key="4">
    <source>
        <dbReference type="PROSITE" id="PS51186"/>
    </source>
</evidence>
<reference evidence="5" key="2">
    <citation type="submission" date="2021-04" db="EMBL/GenBank/DDBJ databases">
        <authorList>
            <person name="Dong X."/>
        </authorList>
    </citation>
    <scope>NUCLEOTIDE SEQUENCE</scope>
    <source>
        <strain evidence="5">ZWT</strain>
    </source>
</reference>
<dbReference type="SUPFAM" id="SSF55729">
    <property type="entry name" value="Acyl-CoA N-acyltransferases (Nat)"/>
    <property type="match status" value="1"/>
</dbReference>
<dbReference type="GO" id="GO:0008999">
    <property type="term" value="F:protein-N-terminal-alanine acetyltransferase activity"/>
    <property type="evidence" value="ECO:0007669"/>
    <property type="project" value="TreeGrafter"/>
</dbReference>
<dbReference type="GO" id="GO:0005737">
    <property type="term" value="C:cytoplasm"/>
    <property type="evidence" value="ECO:0007669"/>
    <property type="project" value="TreeGrafter"/>
</dbReference>
<keyword evidence="2" id="KW-0012">Acyltransferase</keyword>
<evidence type="ECO:0000256" key="1">
    <source>
        <dbReference type="ARBA" id="ARBA00022679"/>
    </source>
</evidence>
<dbReference type="AlphaFoldDB" id="A0A9J6P6I5"/>
<reference evidence="5" key="1">
    <citation type="journal article" date="2021" name="mSystems">
        <title>Bacteria and Archaea Synergistically Convert Glycine Betaine to Biogenic Methane in the Formosa Cold Seep of the South China Sea.</title>
        <authorList>
            <person name="Li L."/>
            <person name="Zhang W."/>
            <person name="Zhang S."/>
            <person name="Song L."/>
            <person name="Sun Q."/>
            <person name="Zhang H."/>
            <person name="Xiang H."/>
            <person name="Dong X."/>
        </authorList>
    </citation>
    <scope>NUCLEOTIDE SEQUENCE</scope>
    <source>
        <strain evidence="5">ZWT</strain>
    </source>
</reference>
<dbReference type="Proteomes" id="UP001056429">
    <property type="component" value="Unassembled WGS sequence"/>
</dbReference>
<evidence type="ECO:0000256" key="2">
    <source>
        <dbReference type="ARBA" id="ARBA00023315"/>
    </source>
</evidence>
<evidence type="ECO:0000313" key="5">
    <source>
        <dbReference type="EMBL" id="MCM1992195.1"/>
    </source>
</evidence>
<proteinExistence type="inferred from homology"/>
<accession>A0A9J6P6I5</accession>
<dbReference type="InterPro" id="IPR000182">
    <property type="entry name" value="GNAT_dom"/>
</dbReference>
<protein>
    <submittedName>
        <fullName evidence="5">GNAT family N-acetyltransferase</fullName>
    </submittedName>
</protein>
<dbReference type="InterPro" id="IPR016181">
    <property type="entry name" value="Acyl_CoA_acyltransferase"/>
</dbReference>
<comment type="similarity">
    <text evidence="3">Belongs to the acetyltransferase family. RimJ subfamily.</text>
</comment>
<dbReference type="Pfam" id="PF13302">
    <property type="entry name" value="Acetyltransf_3"/>
    <property type="match status" value="1"/>
</dbReference>
<name>A0A9J6P6I5_9CLOT</name>
<keyword evidence="6" id="KW-1185">Reference proteome</keyword>
<dbReference type="PANTHER" id="PTHR43792">
    <property type="entry name" value="GNAT FAMILY, PUTATIVE (AFU_ORTHOLOGUE AFUA_3G00765)-RELATED-RELATED"/>
    <property type="match status" value="1"/>
</dbReference>
<dbReference type="Gene3D" id="3.40.630.30">
    <property type="match status" value="1"/>
</dbReference>
<dbReference type="PANTHER" id="PTHR43792:SF8">
    <property type="entry name" value="[RIBOSOMAL PROTEIN US5]-ALANINE N-ACETYLTRANSFERASE"/>
    <property type="match status" value="1"/>
</dbReference>
<evidence type="ECO:0000256" key="3">
    <source>
        <dbReference type="ARBA" id="ARBA00038502"/>
    </source>
</evidence>
<comment type="caution">
    <text evidence="5">The sequence shown here is derived from an EMBL/GenBank/DDBJ whole genome shotgun (WGS) entry which is preliminary data.</text>
</comment>
<organism evidence="5 6">
    <name type="scientific">Oceanirhabdus seepicola</name>
    <dbReference type="NCBI Taxonomy" id="2828781"/>
    <lineage>
        <taxon>Bacteria</taxon>
        <taxon>Bacillati</taxon>
        <taxon>Bacillota</taxon>
        <taxon>Clostridia</taxon>
        <taxon>Eubacteriales</taxon>
        <taxon>Clostridiaceae</taxon>
        <taxon>Oceanirhabdus</taxon>
    </lineage>
</organism>
<evidence type="ECO:0000313" key="6">
    <source>
        <dbReference type="Proteomes" id="UP001056429"/>
    </source>
</evidence>
<feature type="domain" description="N-acetyltransferase" evidence="4">
    <location>
        <begin position="22"/>
        <end position="181"/>
    </location>
</feature>
<dbReference type="PROSITE" id="PS51186">
    <property type="entry name" value="GNAT"/>
    <property type="match status" value="1"/>
</dbReference>
<sequence length="184" mass="21612">MIIETERLVLKVLDGSFADLVLEYFNRNREHLKQFDPLRSENFYKVENRKKALDQEILDIDNGTQLRLWIFKKTDIGFKKIIGTICFSHIVKGFFLSCYVGYSIDNSETNKGYITEVLKKGIDIMFREYNLHRIEGTVMPKNIASLKVLEKLNFKNEGLSTKYQKINGKWEDHIHMVLLNSEVE</sequence>
<dbReference type="RefSeq" id="WP_250861361.1">
    <property type="nucleotide sequence ID" value="NZ_JAGSOJ010000005.1"/>
</dbReference>
<gene>
    <name evidence="5" type="ORF">KDK92_20935</name>
</gene>
<keyword evidence="1" id="KW-0808">Transferase</keyword>
<dbReference type="InterPro" id="IPR051531">
    <property type="entry name" value="N-acetyltransferase"/>
</dbReference>
<dbReference type="EMBL" id="JAGSOJ010000005">
    <property type="protein sequence ID" value="MCM1992195.1"/>
    <property type="molecule type" value="Genomic_DNA"/>
</dbReference>